<reference evidence="3" key="2">
    <citation type="submission" date="2020-04" db="EMBL/GenBank/DDBJ databases">
        <authorList>
            <consortium name="NCBI Genome Project"/>
        </authorList>
    </citation>
    <scope>NUCLEOTIDE SEQUENCE</scope>
    <source>
        <strain evidence="3">CBS 304.34</strain>
    </source>
</reference>
<organism evidence="1">
    <name type="scientific">Mytilinidion resinicola</name>
    <dbReference type="NCBI Taxonomy" id="574789"/>
    <lineage>
        <taxon>Eukaryota</taxon>
        <taxon>Fungi</taxon>
        <taxon>Dikarya</taxon>
        <taxon>Ascomycota</taxon>
        <taxon>Pezizomycotina</taxon>
        <taxon>Dothideomycetes</taxon>
        <taxon>Pleosporomycetidae</taxon>
        <taxon>Mytilinidiales</taxon>
        <taxon>Mytilinidiaceae</taxon>
        <taxon>Mytilinidion</taxon>
    </lineage>
</organism>
<name>A0A6A6YM23_9PEZI</name>
<dbReference type="GeneID" id="54466487"/>
<reference evidence="3" key="3">
    <citation type="submission" date="2025-04" db="UniProtKB">
        <authorList>
            <consortium name="RefSeq"/>
        </authorList>
    </citation>
    <scope>IDENTIFICATION</scope>
    <source>
        <strain evidence="3">CBS 304.34</strain>
    </source>
</reference>
<reference evidence="1 3" key="1">
    <citation type="journal article" date="2020" name="Stud. Mycol.">
        <title>101 Dothideomycetes genomes: a test case for predicting lifestyles and emergence of pathogens.</title>
        <authorList>
            <person name="Haridas S."/>
            <person name="Albert R."/>
            <person name="Binder M."/>
            <person name="Bloem J."/>
            <person name="Labutti K."/>
            <person name="Salamov A."/>
            <person name="Andreopoulos B."/>
            <person name="Baker S."/>
            <person name="Barry K."/>
            <person name="Bills G."/>
            <person name="Bluhm B."/>
            <person name="Cannon C."/>
            <person name="Castanera R."/>
            <person name="Culley D."/>
            <person name="Daum C."/>
            <person name="Ezra D."/>
            <person name="Gonzalez J."/>
            <person name="Henrissat B."/>
            <person name="Kuo A."/>
            <person name="Liang C."/>
            <person name="Lipzen A."/>
            <person name="Lutzoni F."/>
            <person name="Magnuson J."/>
            <person name="Mondo S."/>
            <person name="Nolan M."/>
            <person name="Ohm R."/>
            <person name="Pangilinan J."/>
            <person name="Park H.-J."/>
            <person name="Ramirez L."/>
            <person name="Alfaro M."/>
            <person name="Sun H."/>
            <person name="Tritt A."/>
            <person name="Yoshinaga Y."/>
            <person name="Zwiers L.-H."/>
            <person name="Turgeon B."/>
            <person name="Goodwin S."/>
            <person name="Spatafora J."/>
            <person name="Crous P."/>
            <person name="Grigoriev I."/>
        </authorList>
    </citation>
    <scope>NUCLEOTIDE SEQUENCE</scope>
    <source>
        <strain evidence="1 3">CBS 304.34</strain>
    </source>
</reference>
<evidence type="ECO:0000313" key="2">
    <source>
        <dbReference type="Proteomes" id="UP000504636"/>
    </source>
</evidence>
<dbReference type="AlphaFoldDB" id="A0A6A6YM23"/>
<accession>A0A6A6YM23</accession>
<gene>
    <name evidence="1 3" type="ORF">BDZ99DRAFT_521146</name>
</gene>
<dbReference type="EMBL" id="MU003701">
    <property type="protein sequence ID" value="KAF2809831.1"/>
    <property type="molecule type" value="Genomic_DNA"/>
</dbReference>
<dbReference type="RefSeq" id="XP_033576795.1">
    <property type="nucleotide sequence ID" value="XM_033725594.1"/>
</dbReference>
<proteinExistence type="predicted"/>
<evidence type="ECO:0000313" key="3">
    <source>
        <dbReference type="RefSeq" id="XP_033576795.1"/>
    </source>
</evidence>
<dbReference type="Proteomes" id="UP000504636">
    <property type="component" value="Unplaced"/>
</dbReference>
<sequence length="177" mass="19981">MGLFSTIASLFRRDQQPFVPVQGSTTYAPAGWLSTRQFKQIIRQHGRSLPADVFFALRPFAVAKSVFLDILYRYQCPSVRQMVINVDGARGYNHAFHIERQDLIRLQRTLPALERFVVYVYAKGALVRLVECDIDQAGRWSVEISVPAAPPLALGGQLPVTRHDAADWLLVRGDLPF</sequence>
<evidence type="ECO:0000313" key="1">
    <source>
        <dbReference type="EMBL" id="KAF2809831.1"/>
    </source>
</evidence>
<keyword evidence="2" id="KW-1185">Reference proteome</keyword>
<protein>
    <submittedName>
        <fullName evidence="1 3">Uncharacterized protein</fullName>
    </submittedName>
</protein>